<evidence type="ECO:0000256" key="13">
    <source>
        <dbReference type="SAM" id="Phobius"/>
    </source>
</evidence>
<keyword evidence="6 13" id="KW-1133">Transmembrane helix</keyword>
<keyword evidence="4" id="KW-1003">Cell membrane</keyword>
<evidence type="ECO:0000256" key="5">
    <source>
        <dbReference type="ARBA" id="ARBA00022692"/>
    </source>
</evidence>
<dbReference type="PANTHER" id="PTHR42643">
    <property type="entry name" value="IONOTROPIC RECEPTOR 20A-RELATED"/>
    <property type="match status" value="1"/>
</dbReference>
<dbReference type="GO" id="GO:0050906">
    <property type="term" value="P:detection of stimulus involved in sensory perception"/>
    <property type="evidence" value="ECO:0007669"/>
    <property type="project" value="UniProtKB-ARBA"/>
</dbReference>
<organism evidence="16">
    <name type="scientific">Hyalella azteca</name>
    <name type="common">Amphipod</name>
    <dbReference type="NCBI Taxonomy" id="294128"/>
    <lineage>
        <taxon>Eukaryota</taxon>
        <taxon>Metazoa</taxon>
        <taxon>Ecdysozoa</taxon>
        <taxon>Arthropoda</taxon>
        <taxon>Crustacea</taxon>
        <taxon>Multicrustacea</taxon>
        <taxon>Malacostraca</taxon>
        <taxon>Eumalacostraca</taxon>
        <taxon>Peracarida</taxon>
        <taxon>Amphipoda</taxon>
        <taxon>Senticaudata</taxon>
        <taxon>Talitrida</taxon>
        <taxon>Talitroidea</taxon>
        <taxon>Hyalellidae</taxon>
        <taxon>Hyalella</taxon>
    </lineage>
</organism>
<evidence type="ECO:0000256" key="8">
    <source>
        <dbReference type="ARBA" id="ARBA00023136"/>
    </source>
</evidence>
<evidence type="ECO:0000256" key="10">
    <source>
        <dbReference type="ARBA" id="ARBA00023180"/>
    </source>
</evidence>
<evidence type="ECO:0000256" key="12">
    <source>
        <dbReference type="ARBA" id="ARBA00023303"/>
    </source>
</evidence>
<dbReference type="SUPFAM" id="SSF53850">
    <property type="entry name" value="Periplasmic binding protein-like II"/>
    <property type="match status" value="1"/>
</dbReference>
<dbReference type="GO" id="GO:0005886">
    <property type="term" value="C:plasma membrane"/>
    <property type="evidence" value="ECO:0007669"/>
    <property type="project" value="UniProtKB-SubCell"/>
</dbReference>
<dbReference type="Proteomes" id="UP000711488">
    <property type="component" value="Unassembled WGS sequence"/>
</dbReference>
<keyword evidence="14" id="KW-0732">Signal</keyword>
<evidence type="ECO:0000256" key="3">
    <source>
        <dbReference type="ARBA" id="ARBA00022448"/>
    </source>
</evidence>
<feature type="non-terminal residue" evidence="16">
    <location>
        <position position="556"/>
    </location>
</feature>
<reference evidence="16" key="1">
    <citation type="submission" date="2014-08" db="EMBL/GenBank/DDBJ databases">
        <authorList>
            <person name="Murali S."/>
            <person name="Richards S."/>
            <person name="Bandaranaike D."/>
            <person name="Bellair M."/>
            <person name="Blankenburg K."/>
            <person name="Chao H."/>
            <person name="Dinh H."/>
            <person name="Doddapaneni H."/>
            <person name="Dugan-Rocha S."/>
            <person name="Elkadiri S."/>
            <person name="Gnanaolivu R."/>
            <person name="Hughes D."/>
            <person name="Lee S."/>
            <person name="Li M."/>
            <person name="Ming W."/>
            <person name="Munidasa M."/>
            <person name="Muniz J."/>
            <person name="Nguyen L."/>
            <person name="Osuji N."/>
            <person name="Pu L.-L."/>
            <person name="Puazo M."/>
            <person name="Skinner E."/>
            <person name="Qu C."/>
            <person name="Quiroz J."/>
            <person name="Raj R."/>
            <person name="Weissenberger G."/>
            <person name="Xin Y."/>
            <person name="Zou X."/>
            <person name="Han Y."/>
            <person name="Worley K."/>
            <person name="Muzny D."/>
            <person name="Gibbs R."/>
        </authorList>
    </citation>
    <scope>NUCLEOTIDE SEQUENCE</scope>
    <source>
        <strain evidence="16">HAZT.00-mixed</strain>
        <tissue evidence="16">Whole organism</tissue>
    </source>
</reference>
<dbReference type="GO" id="GO:0015276">
    <property type="term" value="F:ligand-gated monoatomic ion channel activity"/>
    <property type="evidence" value="ECO:0007669"/>
    <property type="project" value="InterPro"/>
</dbReference>
<keyword evidence="9 16" id="KW-0675">Receptor</keyword>
<dbReference type="Gene3D" id="1.10.287.70">
    <property type="match status" value="1"/>
</dbReference>
<evidence type="ECO:0000259" key="15">
    <source>
        <dbReference type="SMART" id="SM00918"/>
    </source>
</evidence>
<evidence type="ECO:0000256" key="11">
    <source>
        <dbReference type="ARBA" id="ARBA00023286"/>
    </source>
</evidence>
<keyword evidence="11" id="KW-1071">Ligand-gated ion channel</keyword>
<proteinExistence type="inferred from homology"/>
<feature type="signal peptide" evidence="14">
    <location>
        <begin position="1"/>
        <end position="33"/>
    </location>
</feature>
<dbReference type="EMBL" id="JQDR03001374">
    <property type="protein sequence ID" value="KAA0203548.1"/>
    <property type="molecule type" value="Genomic_DNA"/>
</dbReference>
<feature type="transmembrane region" description="Helical" evidence="13">
    <location>
        <begin position="468"/>
        <end position="489"/>
    </location>
</feature>
<sequence length="556" mass="61688">MEKLPHALAPLFLPVMIFKLLGLQVITCGAVDARSLSTRLVDVNNASLRQTSNALTSQYFDLLMVRSNALISRNQICGEGSSASETEGNRAVLQLLRLFQGTDAIIFAGQEDAEAEYYQRHLRQRGKALRMYSCEAPNLSDIVTRVAETASNELLVLVVCTINHTVHIFEQMGAMSMKSTRFAWLVYLNKPSELLSLEQVMREEIQVLAVTSFRGRSGVFRSTVFPDDQVRFVEIGYWKDWQAADTHPGLELAASAVFHRGEDSSQRDLQGRTIILSVVDNWPFFGLTHDDEGNVVPDSGIDVQIITTMSRIMNFTLRVVSPADGQWGGPSSDGTVRGMIGMVARREAHLVIDEMTITEARELVVDFSAPYYTESSTILSKAPAPASKAFAVFSPFTFQVWSLLFACLVVMGITLRVVSQYQKSKSLQTERTQMNLLVSIFTALRIVLNQDNRAEPLTTPNRFLFGFWYIFSCIVNALYAGTLTAVLAVPTFQRPIDSLNDLLNSVKKDGVVPVVTEGSSLQQLFSAAREGVYRDIYERFSGADSLTPSPDDGVLK</sequence>
<comment type="caution">
    <text evidence="16">The sequence shown here is derived from an EMBL/GenBank/DDBJ whole genome shotgun (WGS) entry which is preliminary data.</text>
</comment>
<keyword evidence="10" id="KW-0325">Glycoprotein</keyword>
<evidence type="ECO:0000256" key="9">
    <source>
        <dbReference type="ARBA" id="ARBA00023170"/>
    </source>
</evidence>
<dbReference type="Gene3D" id="3.40.190.10">
    <property type="entry name" value="Periplasmic binding protein-like II"/>
    <property type="match status" value="1"/>
</dbReference>
<dbReference type="InterPro" id="IPR019594">
    <property type="entry name" value="Glu/Gly-bd"/>
</dbReference>
<evidence type="ECO:0000256" key="4">
    <source>
        <dbReference type="ARBA" id="ARBA00022475"/>
    </source>
</evidence>
<dbReference type="AlphaFoldDB" id="A0A6A0HCL4"/>
<dbReference type="SMART" id="SM00918">
    <property type="entry name" value="Lig_chan-Glu_bd"/>
    <property type="match status" value="1"/>
</dbReference>
<accession>A0A6A0HCL4</accession>
<protein>
    <submittedName>
        <fullName evidence="16">Ionotropic receptor 210</fullName>
    </submittedName>
</protein>
<evidence type="ECO:0000256" key="1">
    <source>
        <dbReference type="ARBA" id="ARBA00004651"/>
    </source>
</evidence>
<reference evidence="16" key="3">
    <citation type="submission" date="2019-06" db="EMBL/GenBank/DDBJ databases">
        <authorList>
            <person name="Poynton C."/>
            <person name="Hasenbein S."/>
            <person name="Benoit J.B."/>
            <person name="Sepulveda M.S."/>
            <person name="Poelchau M.F."/>
            <person name="Murali S.C."/>
            <person name="Chen S."/>
            <person name="Glastad K.M."/>
            <person name="Werren J.H."/>
            <person name="Vineis J.H."/>
            <person name="Bowen J.L."/>
            <person name="Friedrich M."/>
            <person name="Jones J."/>
            <person name="Robertson H.M."/>
            <person name="Feyereisen R."/>
            <person name="Mechler-Hickson A."/>
            <person name="Mathers N."/>
            <person name="Lee C.E."/>
            <person name="Colbourne J.K."/>
            <person name="Biales A."/>
            <person name="Johnston J.S."/>
            <person name="Wellborn G.A."/>
            <person name="Rosendale A.J."/>
            <person name="Cridge A.G."/>
            <person name="Munoz-Torres M.C."/>
            <person name="Bain P.A."/>
            <person name="Manny A.R."/>
            <person name="Major K.M."/>
            <person name="Lambert F.N."/>
            <person name="Vulpe C.D."/>
            <person name="Tuck P."/>
            <person name="Blalock B.J."/>
            <person name="Lin Y.-Y."/>
            <person name="Smith M.E."/>
            <person name="Ochoa-Acuna H."/>
            <person name="Chen M.-J.M."/>
            <person name="Childers C.P."/>
            <person name="Qu J."/>
            <person name="Dugan S."/>
            <person name="Lee S.L."/>
            <person name="Chao H."/>
            <person name="Dinh H."/>
            <person name="Han Y."/>
            <person name="Doddapaneni H."/>
            <person name="Worley K.C."/>
            <person name="Muzny D.M."/>
            <person name="Gibbs R.A."/>
            <person name="Richards S."/>
        </authorList>
    </citation>
    <scope>NUCLEOTIDE SEQUENCE</scope>
    <source>
        <strain evidence="16">HAZT.00-mixed</strain>
        <tissue evidence="16">Whole organism</tissue>
    </source>
</reference>
<keyword evidence="5 13" id="KW-0812">Transmembrane</keyword>
<feature type="chain" id="PRO_5025412539" evidence="14">
    <location>
        <begin position="34"/>
        <end position="556"/>
    </location>
</feature>
<dbReference type="PANTHER" id="PTHR42643:SF24">
    <property type="entry name" value="IONOTROPIC RECEPTOR 60A"/>
    <property type="match status" value="1"/>
</dbReference>
<evidence type="ECO:0000256" key="7">
    <source>
        <dbReference type="ARBA" id="ARBA00023065"/>
    </source>
</evidence>
<dbReference type="Pfam" id="PF10613">
    <property type="entry name" value="Lig_chan-Glu_bd"/>
    <property type="match status" value="1"/>
</dbReference>
<evidence type="ECO:0000256" key="14">
    <source>
        <dbReference type="SAM" id="SignalP"/>
    </source>
</evidence>
<feature type="transmembrane region" description="Helical" evidence="13">
    <location>
        <begin position="398"/>
        <end position="419"/>
    </location>
</feature>
<comment type="similarity">
    <text evidence="2">Belongs to the glutamate-gated ion channel (TC 1.A.10.1) family.</text>
</comment>
<evidence type="ECO:0000256" key="6">
    <source>
        <dbReference type="ARBA" id="ARBA00022989"/>
    </source>
</evidence>
<evidence type="ECO:0000313" key="16">
    <source>
        <dbReference type="EMBL" id="KAA0203548.1"/>
    </source>
</evidence>
<name>A0A6A0HCL4_HYAAZ</name>
<feature type="domain" description="Ionotropic glutamate receptor L-glutamate and glycine-binding" evidence="15">
    <location>
        <begin position="283"/>
        <end position="345"/>
    </location>
</feature>
<keyword evidence="3" id="KW-0813">Transport</keyword>
<reference evidence="16" key="2">
    <citation type="journal article" date="2018" name="Environ. Sci. Technol.">
        <title>The Toxicogenome of Hyalella azteca: A Model for Sediment Ecotoxicology and Evolutionary Toxicology.</title>
        <authorList>
            <person name="Poynton H.C."/>
            <person name="Hasenbein S."/>
            <person name="Benoit J.B."/>
            <person name="Sepulveda M.S."/>
            <person name="Poelchau M.F."/>
            <person name="Hughes D.S.T."/>
            <person name="Murali S.C."/>
            <person name="Chen S."/>
            <person name="Glastad K.M."/>
            <person name="Goodisman M.A.D."/>
            <person name="Werren J.H."/>
            <person name="Vineis J.H."/>
            <person name="Bowen J.L."/>
            <person name="Friedrich M."/>
            <person name="Jones J."/>
            <person name="Robertson H.M."/>
            <person name="Feyereisen R."/>
            <person name="Mechler-Hickson A."/>
            <person name="Mathers N."/>
            <person name="Lee C.E."/>
            <person name="Colbourne J.K."/>
            <person name="Biales A."/>
            <person name="Johnston J.S."/>
            <person name="Wellborn G.A."/>
            <person name="Rosendale A.J."/>
            <person name="Cridge A.G."/>
            <person name="Munoz-Torres M.C."/>
            <person name="Bain P.A."/>
            <person name="Manny A.R."/>
            <person name="Major K.M."/>
            <person name="Lambert F.N."/>
            <person name="Vulpe C.D."/>
            <person name="Tuck P."/>
            <person name="Blalock B.J."/>
            <person name="Lin Y.Y."/>
            <person name="Smith M.E."/>
            <person name="Ochoa-Acuna H."/>
            <person name="Chen M.M."/>
            <person name="Childers C.P."/>
            <person name="Qu J."/>
            <person name="Dugan S."/>
            <person name="Lee S.L."/>
            <person name="Chao H."/>
            <person name="Dinh H."/>
            <person name="Han Y."/>
            <person name="Doddapaneni H."/>
            <person name="Worley K.C."/>
            <person name="Muzny D.M."/>
            <person name="Gibbs R.A."/>
            <person name="Richards S."/>
        </authorList>
    </citation>
    <scope>NUCLEOTIDE SEQUENCE</scope>
    <source>
        <strain evidence="16">HAZT.00-mixed</strain>
        <tissue evidence="16">Whole organism</tissue>
    </source>
</reference>
<keyword evidence="8 13" id="KW-0472">Membrane</keyword>
<keyword evidence="7" id="KW-0406">Ion transport</keyword>
<dbReference type="Pfam" id="PF00060">
    <property type="entry name" value="Lig_chan"/>
    <property type="match status" value="1"/>
</dbReference>
<dbReference type="InterPro" id="IPR052192">
    <property type="entry name" value="Insect_Ionotropic_Sensory_Rcpt"/>
</dbReference>
<keyword evidence="12" id="KW-0407">Ion channel</keyword>
<comment type="subcellular location">
    <subcellularLocation>
        <location evidence="1">Cell membrane</location>
        <topology evidence="1">Multi-pass membrane protein</topology>
    </subcellularLocation>
</comment>
<evidence type="ECO:0000256" key="2">
    <source>
        <dbReference type="ARBA" id="ARBA00008685"/>
    </source>
</evidence>
<dbReference type="InterPro" id="IPR001320">
    <property type="entry name" value="Iontro_rcpt_C"/>
</dbReference>
<gene>
    <name evidence="16" type="ORF">HAZT_HAZT008832</name>
</gene>